<reference evidence="1 2" key="2">
    <citation type="journal article" date="2011" name="J. Bacteriol.">
        <title>Complete genome sequence of strain HTCC2503T of Parvularcula bermudensis, the type species of the order "Parvularculales" in the class Alphaproteobacteria.</title>
        <authorList>
            <person name="Oh H.M."/>
            <person name="Kang I."/>
            <person name="Vergin K.L."/>
            <person name="Kang D."/>
            <person name="Rhee K.H."/>
            <person name="Giovannoni S.J."/>
            <person name="Cho J.C."/>
        </authorList>
    </citation>
    <scope>NUCLEOTIDE SEQUENCE [LARGE SCALE GENOMIC DNA]</scope>
    <source>
        <strain evidence="2">ATCC BAA-594 / HTCC2503 / KCTC 12087</strain>
    </source>
</reference>
<dbReference type="EMBL" id="CP002156">
    <property type="protein sequence ID" value="ADM10551.1"/>
    <property type="molecule type" value="Genomic_DNA"/>
</dbReference>
<dbReference type="InterPro" id="IPR009057">
    <property type="entry name" value="Homeodomain-like_sf"/>
</dbReference>
<gene>
    <name evidence="1" type="ordered locus">PB2503_12564</name>
</gene>
<proteinExistence type="predicted"/>
<dbReference type="HOGENOM" id="CLU_1395165_0_0_5"/>
<accession>E0TFJ1</accession>
<evidence type="ECO:0000313" key="2">
    <source>
        <dbReference type="Proteomes" id="UP000001302"/>
    </source>
</evidence>
<dbReference type="PANTHER" id="PTHR34849:SF3">
    <property type="entry name" value="SSR2962 PROTEIN"/>
    <property type="match status" value="1"/>
</dbReference>
<dbReference type="OrthoDB" id="200074at2"/>
<dbReference type="PANTHER" id="PTHR34849">
    <property type="entry name" value="SSL5025 PROTEIN"/>
    <property type="match status" value="1"/>
</dbReference>
<dbReference type="InterPro" id="IPR036388">
    <property type="entry name" value="WH-like_DNA-bd_sf"/>
</dbReference>
<dbReference type="RefSeq" id="WP_013301525.1">
    <property type="nucleotide sequence ID" value="NC_014414.1"/>
</dbReference>
<dbReference type="SUPFAM" id="SSF46689">
    <property type="entry name" value="Homeodomain-like"/>
    <property type="match status" value="1"/>
</dbReference>
<dbReference type="STRING" id="314260.PB2503_12564"/>
<evidence type="ECO:0008006" key="3">
    <source>
        <dbReference type="Google" id="ProtNLM"/>
    </source>
</evidence>
<protein>
    <recommendedName>
        <fullName evidence="3">DUF433 domain-containing protein</fullName>
    </recommendedName>
</protein>
<dbReference type="Pfam" id="PF04255">
    <property type="entry name" value="DUF433"/>
    <property type="match status" value="1"/>
</dbReference>
<keyword evidence="2" id="KW-1185">Reference proteome</keyword>
<organism evidence="1 2">
    <name type="scientific">Parvularcula bermudensis (strain ATCC BAA-594 / HTCC2503 / KCTC 12087)</name>
    <dbReference type="NCBI Taxonomy" id="314260"/>
    <lineage>
        <taxon>Bacteria</taxon>
        <taxon>Pseudomonadati</taxon>
        <taxon>Pseudomonadota</taxon>
        <taxon>Alphaproteobacteria</taxon>
        <taxon>Parvularculales</taxon>
        <taxon>Parvularculaceae</taxon>
        <taxon>Parvularcula</taxon>
    </lineage>
</organism>
<dbReference type="eggNOG" id="COG2442">
    <property type="taxonomic scope" value="Bacteria"/>
</dbReference>
<reference evidence="2" key="1">
    <citation type="submission" date="2010-08" db="EMBL/GenBank/DDBJ databases">
        <title>Genome sequence of Parvularcula bermudensis HTCC2503.</title>
        <authorList>
            <person name="Kang D.-M."/>
            <person name="Oh H.-M."/>
            <person name="Cho J.-C."/>
        </authorList>
    </citation>
    <scope>NUCLEOTIDE SEQUENCE [LARGE SCALE GENOMIC DNA]</scope>
    <source>
        <strain evidence="2">ATCC BAA-594 / HTCC2503 / KCTC 12087</strain>
    </source>
</reference>
<name>E0TFJ1_PARBH</name>
<evidence type="ECO:0000313" key="1">
    <source>
        <dbReference type="EMBL" id="ADM10551.1"/>
    </source>
</evidence>
<sequence length="195" mass="21167">MTTTSDLTVKETAQLAGVTANVVEKALETKVLKAKEKKARRRGGATRFLPVNAVIYLAAIKAAKLTDLPVKYKKALWAQLKTLEVGTLKPVEFAPMAILKVDELVSEPYAKALRYVNARDAHIVSNPEILGGTPVIANTRITVYSVLARLEDGEGLDEIAGDYPSVPREAFEAAAIYAKANPMMGRPKRPWHAAA</sequence>
<dbReference type="Proteomes" id="UP000001302">
    <property type="component" value="Chromosome"/>
</dbReference>
<dbReference type="InterPro" id="IPR007367">
    <property type="entry name" value="DUF433"/>
</dbReference>
<dbReference type="KEGG" id="pbr:PB2503_12564"/>
<dbReference type="Gene3D" id="1.10.10.10">
    <property type="entry name" value="Winged helix-like DNA-binding domain superfamily/Winged helix DNA-binding domain"/>
    <property type="match status" value="1"/>
</dbReference>
<dbReference type="AlphaFoldDB" id="E0TFJ1"/>